<accession>A0A6J1E8Y7</accession>
<evidence type="ECO:0000313" key="2">
    <source>
        <dbReference type="RefSeq" id="XP_022924216.1"/>
    </source>
</evidence>
<evidence type="ECO:0000313" key="1">
    <source>
        <dbReference type="Proteomes" id="UP000504609"/>
    </source>
</evidence>
<dbReference type="RefSeq" id="XP_022924216.1">
    <property type="nucleotide sequence ID" value="XM_023068448.1"/>
</dbReference>
<dbReference type="AlphaFoldDB" id="A0A6J1E8Y7"/>
<dbReference type="GeneID" id="111431729"/>
<organism evidence="1 2">
    <name type="scientific">Cucurbita moschata</name>
    <name type="common">Winter crookneck squash</name>
    <name type="synonym">Cucurbita pepo var. moschata</name>
    <dbReference type="NCBI Taxonomy" id="3662"/>
    <lineage>
        <taxon>Eukaryota</taxon>
        <taxon>Viridiplantae</taxon>
        <taxon>Streptophyta</taxon>
        <taxon>Embryophyta</taxon>
        <taxon>Tracheophyta</taxon>
        <taxon>Spermatophyta</taxon>
        <taxon>Magnoliopsida</taxon>
        <taxon>eudicotyledons</taxon>
        <taxon>Gunneridae</taxon>
        <taxon>Pentapetalae</taxon>
        <taxon>rosids</taxon>
        <taxon>fabids</taxon>
        <taxon>Cucurbitales</taxon>
        <taxon>Cucurbitaceae</taxon>
        <taxon>Cucurbiteae</taxon>
        <taxon>Cucurbita</taxon>
    </lineage>
</organism>
<gene>
    <name evidence="2" type="primary">LOC111431729</name>
</gene>
<sequence>MSSLFISPSTGFAMEGVAEEEEPVPLALSSLETLPSMAALQDSNHKPLIPLTMKLQGVILETQRNAKIQVMMKFVNDGGWCLQLVRPVFTEEYLTFSCPLELLNRKLIKPQDIWKIFLSY</sequence>
<protein>
    <submittedName>
        <fullName evidence="2">Uncharacterized protein LOC111431729 isoform X2</fullName>
    </submittedName>
</protein>
<reference evidence="2" key="1">
    <citation type="submission" date="2025-08" db="UniProtKB">
        <authorList>
            <consortium name="RefSeq"/>
        </authorList>
    </citation>
    <scope>IDENTIFICATION</scope>
    <source>
        <tissue evidence="2">Young leaves</tissue>
    </source>
</reference>
<keyword evidence="1" id="KW-1185">Reference proteome</keyword>
<proteinExistence type="predicted"/>
<dbReference type="Proteomes" id="UP000504609">
    <property type="component" value="Unplaced"/>
</dbReference>
<name>A0A6J1E8Y7_CUCMO</name>